<dbReference type="Proteomes" id="UP000649289">
    <property type="component" value="Unassembled WGS sequence"/>
</dbReference>
<proteinExistence type="predicted"/>
<gene>
    <name evidence="1" type="ORF">IEZ25_06045</name>
</gene>
<accession>A0ABR8MF32</accession>
<evidence type="ECO:0008006" key="3">
    <source>
        <dbReference type="Google" id="ProtNLM"/>
    </source>
</evidence>
<dbReference type="RefSeq" id="WP_191198496.1">
    <property type="nucleotide sequence ID" value="NZ_BAAAPA010000003.1"/>
</dbReference>
<protein>
    <recommendedName>
        <fullName evidence="3">DUF559 domain-containing protein</fullName>
    </recommendedName>
</protein>
<keyword evidence="2" id="KW-1185">Reference proteome</keyword>
<comment type="caution">
    <text evidence="1">The sequence shown here is derived from an EMBL/GenBank/DDBJ whole genome shotgun (WGS) entry which is preliminary data.</text>
</comment>
<evidence type="ECO:0000313" key="2">
    <source>
        <dbReference type="Proteomes" id="UP000649289"/>
    </source>
</evidence>
<reference evidence="1 2" key="1">
    <citation type="submission" date="2020-09" db="EMBL/GenBank/DDBJ databases">
        <title>novel species in genus Nocardioides.</title>
        <authorList>
            <person name="Zhang G."/>
        </authorList>
    </citation>
    <scope>NUCLEOTIDE SEQUENCE [LARGE SCALE GENOMIC DNA]</scope>
    <source>
        <strain evidence="1 2">19197</strain>
    </source>
</reference>
<dbReference type="EMBL" id="JACXYY010000002">
    <property type="protein sequence ID" value="MBD3914170.1"/>
    <property type="molecule type" value="Genomic_DNA"/>
</dbReference>
<evidence type="ECO:0000313" key="1">
    <source>
        <dbReference type="EMBL" id="MBD3914170.1"/>
    </source>
</evidence>
<name>A0ABR8MF32_9ACTN</name>
<organism evidence="1 2">
    <name type="scientific">Nocardioides hwasunensis</name>
    <dbReference type="NCBI Taxonomy" id="397258"/>
    <lineage>
        <taxon>Bacteria</taxon>
        <taxon>Bacillati</taxon>
        <taxon>Actinomycetota</taxon>
        <taxon>Actinomycetes</taxon>
        <taxon>Propionibacteriales</taxon>
        <taxon>Nocardioidaceae</taxon>
        <taxon>Nocardioides</taxon>
    </lineage>
</organism>
<sequence>MPDSARTTGTTRLRQLGYDIGPPFPLHFVVEGDHHLALDGVFLHRTVKMPPCDDAGVTVEAAFVAYCADVRLIDAIEVGCFLLHKEWMHGDLLDQLLTDAKWRRGAPETAYALPFLDDRPRSMPEAVLLAYVVFSGLLVPEVNLRVEIAPGVRVTPDQWFGRLRAAVEYEGGHHQDDRAQYNADIDRYADYRKHDVAYELVTKERMRTPKTVIRKVHSMLVSRGYDGPPPDFDETWDSLFRPLQELVRPRTRGKR</sequence>